<protein>
    <recommendedName>
        <fullName evidence="1">protein-disulfide reductase</fullName>
        <ecNumber evidence="1">1.8.1.8</ecNumber>
    </recommendedName>
</protein>
<dbReference type="KEGG" id="acan:ACA1_268750"/>
<feature type="domain" description="Thioredoxin" evidence="8">
    <location>
        <begin position="6"/>
        <end position="157"/>
    </location>
</feature>
<dbReference type="OrthoDB" id="30896at2759"/>
<dbReference type="GO" id="GO:0047134">
    <property type="term" value="F:protein-disulfide reductase [NAD(P)H] activity"/>
    <property type="evidence" value="ECO:0007669"/>
    <property type="project" value="UniProtKB-EC"/>
</dbReference>
<name>L8H1X3_ACACF</name>
<evidence type="ECO:0000256" key="1">
    <source>
        <dbReference type="ARBA" id="ARBA00012612"/>
    </source>
</evidence>
<evidence type="ECO:0000256" key="2">
    <source>
        <dbReference type="ARBA" id="ARBA00022737"/>
    </source>
</evidence>
<dbReference type="InterPro" id="IPR052259">
    <property type="entry name" value="Nucleoredoxin-like"/>
</dbReference>
<proteinExistence type="inferred from homology"/>
<dbReference type="SUPFAM" id="SSF52833">
    <property type="entry name" value="Thioredoxin-like"/>
    <property type="match status" value="1"/>
</dbReference>
<evidence type="ECO:0000256" key="6">
    <source>
        <dbReference type="ARBA" id="ARBA00047388"/>
    </source>
</evidence>
<dbReference type="VEuPathDB" id="AmoebaDB:ACA1_268750"/>
<dbReference type="Pfam" id="PF13905">
    <property type="entry name" value="Thioredoxin_8"/>
    <property type="match status" value="1"/>
</dbReference>
<comment type="catalytic activity">
    <reaction evidence="6">
        <text>[protein]-dithiol + NAD(+) = [protein]-disulfide + NADH + H(+)</text>
        <dbReference type="Rhea" id="RHEA:18749"/>
        <dbReference type="Rhea" id="RHEA-COMP:10593"/>
        <dbReference type="Rhea" id="RHEA-COMP:10594"/>
        <dbReference type="ChEBI" id="CHEBI:15378"/>
        <dbReference type="ChEBI" id="CHEBI:29950"/>
        <dbReference type="ChEBI" id="CHEBI:50058"/>
        <dbReference type="ChEBI" id="CHEBI:57540"/>
        <dbReference type="ChEBI" id="CHEBI:57945"/>
        <dbReference type="EC" id="1.8.1.8"/>
    </reaction>
</comment>
<comment type="catalytic activity">
    <reaction evidence="7">
        <text>[protein]-dithiol + NADP(+) = [protein]-disulfide + NADPH + H(+)</text>
        <dbReference type="Rhea" id="RHEA:18753"/>
        <dbReference type="Rhea" id="RHEA-COMP:10593"/>
        <dbReference type="Rhea" id="RHEA-COMP:10594"/>
        <dbReference type="ChEBI" id="CHEBI:15378"/>
        <dbReference type="ChEBI" id="CHEBI:29950"/>
        <dbReference type="ChEBI" id="CHEBI:50058"/>
        <dbReference type="ChEBI" id="CHEBI:57783"/>
        <dbReference type="ChEBI" id="CHEBI:58349"/>
        <dbReference type="EC" id="1.8.1.8"/>
    </reaction>
</comment>
<keyword evidence="2" id="KW-0677">Repeat</keyword>
<dbReference type="EMBL" id="KB007933">
    <property type="protein sequence ID" value="ELR19494.1"/>
    <property type="molecule type" value="Genomic_DNA"/>
</dbReference>
<dbReference type="InterPro" id="IPR013766">
    <property type="entry name" value="Thioredoxin_domain"/>
</dbReference>
<keyword evidence="4" id="KW-0520">NAD</keyword>
<evidence type="ECO:0000256" key="3">
    <source>
        <dbReference type="ARBA" id="ARBA00023002"/>
    </source>
</evidence>
<reference evidence="9 10" key="1">
    <citation type="journal article" date="2013" name="Genome Biol.">
        <title>Genome of Acanthamoeba castellanii highlights extensive lateral gene transfer and early evolution of tyrosine kinase signaling.</title>
        <authorList>
            <person name="Clarke M."/>
            <person name="Lohan A.J."/>
            <person name="Liu B."/>
            <person name="Lagkouvardos I."/>
            <person name="Roy S."/>
            <person name="Zafar N."/>
            <person name="Bertelli C."/>
            <person name="Schilde C."/>
            <person name="Kianianmomeni A."/>
            <person name="Burglin T.R."/>
            <person name="Frech C."/>
            <person name="Turcotte B."/>
            <person name="Kopec K.O."/>
            <person name="Synnott J.M."/>
            <person name="Choo C."/>
            <person name="Paponov I."/>
            <person name="Finkler A."/>
            <person name="Soon Heng Tan C."/>
            <person name="Hutchins A.P."/>
            <person name="Weinmeier T."/>
            <person name="Rattei T."/>
            <person name="Chu J.S."/>
            <person name="Gimenez G."/>
            <person name="Irimia M."/>
            <person name="Rigden D.J."/>
            <person name="Fitzpatrick D.A."/>
            <person name="Lorenzo-Morales J."/>
            <person name="Bateman A."/>
            <person name="Chiu C.H."/>
            <person name="Tang P."/>
            <person name="Hegemann P."/>
            <person name="Fromm H."/>
            <person name="Raoult D."/>
            <person name="Greub G."/>
            <person name="Miranda-Saavedra D."/>
            <person name="Chen N."/>
            <person name="Nash P."/>
            <person name="Ginger M.L."/>
            <person name="Horn M."/>
            <person name="Schaap P."/>
            <person name="Caler L."/>
            <person name="Loftus B."/>
        </authorList>
    </citation>
    <scope>NUCLEOTIDE SEQUENCE [LARGE SCALE GENOMIC DNA]</scope>
    <source>
        <strain evidence="9 10">Neff</strain>
    </source>
</reference>
<dbReference type="OMA" id="AGWCSPC"/>
<dbReference type="GeneID" id="14920278"/>
<evidence type="ECO:0000313" key="10">
    <source>
        <dbReference type="Proteomes" id="UP000011083"/>
    </source>
</evidence>
<gene>
    <name evidence="9" type="ORF">ACA1_268750</name>
</gene>
<comment type="similarity">
    <text evidence="5">Belongs to the nucleoredoxin family.</text>
</comment>
<dbReference type="AlphaFoldDB" id="L8H1X3"/>
<evidence type="ECO:0000259" key="8">
    <source>
        <dbReference type="PROSITE" id="PS51352"/>
    </source>
</evidence>
<evidence type="ECO:0000256" key="4">
    <source>
        <dbReference type="ARBA" id="ARBA00023027"/>
    </source>
</evidence>
<evidence type="ECO:0000256" key="5">
    <source>
        <dbReference type="ARBA" id="ARBA00025782"/>
    </source>
</evidence>
<dbReference type="RefSeq" id="XP_004341580.1">
    <property type="nucleotide sequence ID" value="XM_004341532.1"/>
</dbReference>
<dbReference type="PROSITE" id="PS51352">
    <property type="entry name" value="THIOREDOXIN_2"/>
    <property type="match status" value="1"/>
</dbReference>
<keyword evidence="3" id="KW-0560">Oxidoreductase</keyword>
<sequence length="157" mass="16940">MASTEEGWGELLGEEDLVVWAEGKLTPVPVQEVLANKQFVGLYFSAHWCPPCRGFTPLLVDTYNELLQQQQTAGQGGFQVIFVSSDRDAGAMGAYMRDAAMPWPALPFGDPRVAALKAKFQVSSIPTLVILNGEGKLVTRDGRAAVLKSGPGAFGKW</sequence>
<dbReference type="EC" id="1.8.1.8" evidence="1"/>
<organism evidence="9 10">
    <name type="scientific">Acanthamoeba castellanii (strain ATCC 30010 / Neff)</name>
    <dbReference type="NCBI Taxonomy" id="1257118"/>
    <lineage>
        <taxon>Eukaryota</taxon>
        <taxon>Amoebozoa</taxon>
        <taxon>Discosea</taxon>
        <taxon>Longamoebia</taxon>
        <taxon>Centramoebida</taxon>
        <taxon>Acanthamoebidae</taxon>
        <taxon>Acanthamoeba</taxon>
    </lineage>
</organism>
<dbReference type="PANTHER" id="PTHR13871:SF96">
    <property type="entry name" value="THIOREDOXIN DOMAIN-CONTAINING PROTEIN"/>
    <property type="match status" value="1"/>
</dbReference>
<evidence type="ECO:0000313" key="9">
    <source>
        <dbReference type="EMBL" id="ELR19494.1"/>
    </source>
</evidence>
<dbReference type="InterPro" id="IPR036249">
    <property type="entry name" value="Thioredoxin-like_sf"/>
</dbReference>
<dbReference type="PANTHER" id="PTHR13871">
    <property type="entry name" value="THIOREDOXIN"/>
    <property type="match status" value="1"/>
</dbReference>
<dbReference type="InterPro" id="IPR012336">
    <property type="entry name" value="Thioredoxin-like_fold"/>
</dbReference>
<evidence type="ECO:0000256" key="7">
    <source>
        <dbReference type="ARBA" id="ARBA00047804"/>
    </source>
</evidence>
<dbReference type="Gene3D" id="3.40.30.10">
    <property type="entry name" value="Glutaredoxin"/>
    <property type="match status" value="1"/>
</dbReference>
<dbReference type="Proteomes" id="UP000011083">
    <property type="component" value="Unassembled WGS sequence"/>
</dbReference>
<accession>L8H1X3</accession>
<keyword evidence="10" id="KW-1185">Reference proteome</keyword>